<evidence type="ECO:0000313" key="1">
    <source>
        <dbReference type="EMBL" id="EMS45166.1"/>
    </source>
</evidence>
<dbReference type="AlphaFoldDB" id="M7YEM5"/>
<dbReference type="eggNOG" id="ENOG502QRKH">
    <property type="taxonomic scope" value="Eukaryota"/>
</dbReference>
<dbReference type="PANTHER" id="PTHR31170:SF18">
    <property type="entry name" value="(WILD MALAYSIAN BANANA) HYPOTHETICAL PROTEIN"/>
    <property type="match status" value="1"/>
</dbReference>
<dbReference type="Pfam" id="PF03140">
    <property type="entry name" value="DUF247"/>
    <property type="match status" value="1"/>
</dbReference>
<reference evidence="1" key="1">
    <citation type="journal article" date="2013" name="Nature">
        <title>Draft genome of the wheat A-genome progenitor Triticum urartu.</title>
        <authorList>
            <person name="Ling H.Q."/>
            <person name="Zhao S."/>
            <person name="Liu D."/>
            <person name="Wang J."/>
            <person name="Sun H."/>
            <person name="Zhang C."/>
            <person name="Fan H."/>
            <person name="Li D."/>
            <person name="Dong L."/>
            <person name="Tao Y."/>
            <person name="Gao C."/>
            <person name="Wu H."/>
            <person name="Li Y."/>
            <person name="Cui Y."/>
            <person name="Guo X."/>
            <person name="Zheng S."/>
            <person name="Wang B."/>
            <person name="Yu K."/>
            <person name="Liang Q."/>
            <person name="Yang W."/>
            <person name="Lou X."/>
            <person name="Chen J."/>
            <person name="Feng M."/>
            <person name="Jian J."/>
            <person name="Zhang X."/>
            <person name="Luo G."/>
            <person name="Jiang Y."/>
            <person name="Liu J."/>
            <person name="Wang Z."/>
            <person name="Sha Y."/>
            <person name="Zhang B."/>
            <person name="Wu H."/>
            <person name="Tang D."/>
            <person name="Shen Q."/>
            <person name="Xue P."/>
            <person name="Zou S."/>
            <person name="Wang X."/>
            <person name="Liu X."/>
            <person name="Wang F."/>
            <person name="Yang Y."/>
            <person name="An X."/>
            <person name="Dong Z."/>
            <person name="Zhang K."/>
            <person name="Zhang X."/>
            <person name="Luo M.C."/>
            <person name="Dvorak J."/>
            <person name="Tong Y."/>
            <person name="Wang J."/>
            <person name="Yang H."/>
            <person name="Li Z."/>
            <person name="Wang D."/>
            <person name="Zhang A."/>
            <person name="Wang J."/>
        </authorList>
    </citation>
    <scope>NUCLEOTIDE SEQUENCE</scope>
</reference>
<dbReference type="InterPro" id="IPR004158">
    <property type="entry name" value="DUF247_pln"/>
</dbReference>
<proteinExistence type="predicted"/>
<sequence length="470" mass="53265">MNKNIATTPRRDRATGRTEGGLALKFGLPMLQWFKDKDILMSCKAATDVEAGAVTNPVPPRCMTTTRAAISRVRAQLRRVDEDAFTPHSVLIGLYNHRKGVSQWTEVKEKAVVHLFHGQVDEVMRELKSLEGEARRCYAHLPDPILCWEHFSFSHMLLHDGCYLLLLFLSYKTEGPQYPETAAGGVSDGAVVRDTVFLVENQIPLLVLDKIHQLVTGDTDSSVLQNISVAVQELLQAQLYISKKPRPAPQQSSHLLHLVHHYFQPTNPPPETAENTARRTGRWRRATEYRCHGHVRFKPNDLVEGKESTILDVSYQGGTLWIPRLQVNSNTWTILRNLMALEEQMTRRPVTAYCVFLSQVAGTVEDVKLLVRAGIVQQFLSSEKQAAQDLANLLTGVELEVDNLDQNYLKPIWRDLDMRCNKWVNRFMGTCREQHCRNGLYTVAFVITAILFACGLLQAVFAVLSYKYKK</sequence>
<accession>M7YEM5</accession>
<dbReference type="EMBL" id="KD290023">
    <property type="protein sequence ID" value="EMS45166.1"/>
    <property type="molecule type" value="Genomic_DNA"/>
</dbReference>
<organism evidence="1">
    <name type="scientific">Triticum urartu</name>
    <name type="common">Red wild einkorn</name>
    <name type="synonym">Crithodium urartu</name>
    <dbReference type="NCBI Taxonomy" id="4572"/>
    <lineage>
        <taxon>Eukaryota</taxon>
        <taxon>Viridiplantae</taxon>
        <taxon>Streptophyta</taxon>
        <taxon>Embryophyta</taxon>
        <taxon>Tracheophyta</taxon>
        <taxon>Spermatophyta</taxon>
        <taxon>Magnoliopsida</taxon>
        <taxon>Liliopsida</taxon>
        <taxon>Poales</taxon>
        <taxon>Poaceae</taxon>
        <taxon>BOP clade</taxon>
        <taxon>Pooideae</taxon>
        <taxon>Triticodae</taxon>
        <taxon>Triticeae</taxon>
        <taxon>Triticinae</taxon>
        <taxon>Triticum</taxon>
    </lineage>
</organism>
<dbReference type="PANTHER" id="PTHR31170">
    <property type="entry name" value="BNAC04G53230D PROTEIN"/>
    <property type="match status" value="1"/>
</dbReference>
<name>M7YEM5_TRIUA</name>
<gene>
    <name evidence="1" type="ORF">TRIUR3_18389</name>
</gene>
<dbReference type="STRING" id="4572.M7YEM5"/>
<dbReference type="OMA" id="CMTTTRA"/>
<protein>
    <submittedName>
        <fullName evidence="1">Uncharacterized protein</fullName>
    </submittedName>
</protein>